<dbReference type="Proteomes" id="UP000886042">
    <property type="component" value="Unassembled WGS sequence"/>
</dbReference>
<reference evidence="2" key="1">
    <citation type="journal article" date="2020" name="mSystems">
        <title>Genome- and Community-Level Interaction Insights into Carbon Utilization and Element Cycling Functions of Hydrothermarchaeota in Hydrothermal Sediment.</title>
        <authorList>
            <person name="Zhou Z."/>
            <person name="Liu Y."/>
            <person name="Xu W."/>
            <person name="Pan J."/>
            <person name="Luo Z.H."/>
            <person name="Li M."/>
        </authorList>
    </citation>
    <scope>NUCLEOTIDE SEQUENCE [LARGE SCALE GENOMIC DNA]</scope>
    <source>
        <strain evidence="2">HyVt-489</strain>
    </source>
</reference>
<keyword evidence="1" id="KW-0732">Signal</keyword>
<evidence type="ECO:0000256" key="1">
    <source>
        <dbReference type="SAM" id="SignalP"/>
    </source>
</evidence>
<proteinExistence type="predicted"/>
<gene>
    <name evidence="2" type="ORF">ENJ46_00840</name>
</gene>
<feature type="chain" id="PRO_5027891766" evidence="1">
    <location>
        <begin position="24"/>
        <end position="289"/>
    </location>
</feature>
<comment type="caution">
    <text evidence="2">The sequence shown here is derived from an EMBL/GenBank/DDBJ whole genome shotgun (WGS) entry which is preliminary data.</text>
</comment>
<accession>A0A7C3C0L4</accession>
<dbReference type="AlphaFoldDB" id="A0A7C3C0L4"/>
<sequence>MKMKKLLLAGGAAALMTASTAYSSIIDRPFFQVLGVVVVWGDDNGGAIAAPVVTDFVLLTPASGSAGADLIGGTAVDGSTVVTGTLTEVVAGSVQVNGTVASGDPISGTGSGNYTDAAGAGAGVLDASDTLTAFGIDTTTDVSSALVNTHKSSFYVASNAPFDIFAQATNFTATGDFNAGATALTAANITYAMSIDVAGNDGLAYGGNAQDPTTGGTGVDATIDDLSKMAASTKIFDGGRRTAATAGGLAAQSVRFDNTYTLDDGTGSYDLSMGVGTVTADVTFTIFVP</sequence>
<evidence type="ECO:0000313" key="2">
    <source>
        <dbReference type="EMBL" id="HFB54442.1"/>
    </source>
</evidence>
<feature type="signal peptide" evidence="1">
    <location>
        <begin position="1"/>
        <end position="23"/>
    </location>
</feature>
<protein>
    <submittedName>
        <fullName evidence="2">Uncharacterized protein</fullName>
    </submittedName>
</protein>
<name>A0A7C3C0L4_9PROT</name>
<organism evidence="2">
    <name type="scientific">Hellea balneolensis</name>
    <dbReference type="NCBI Taxonomy" id="287478"/>
    <lineage>
        <taxon>Bacteria</taxon>
        <taxon>Pseudomonadati</taxon>
        <taxon>Pseudomonadota</taxon>
        <taxon>Alphaproteobacteria</taxon>
        <taxon>Maricaulales</taxon>
        <taxon>Robiginitomaculaceae</taxon>
        <taxon>Hellea</taxon>
    </lineage>
</organism>
<dbReference type="EMBL" id="DRMN01000057">
    <property type="protein sequence ID" value="HFB54442.1"/>
    <property type="molecule type" value="Genomic_DNA"/>
</dbReference>